<dbReference type="Gene3D" id="1.20.910.10">
    <property type="entry name" value="Heme oxygenase-like"/>
    <property type="match status" value="1"/>
</dbReference>
<dbReference type="RefSeq" id="XP_037159077.1">
    <property type="nucleotide sequence ID" value="XM_037313988.1"/>
</dbReference>
<feature type="domain" description="Pyridoxamine kinase/Phosphomethylpyrimidine kinase" evidence="2">
    <location>
        <begin position="13"/>
        <end position="123"/>
    </location>
</feature>
<sequence>MSQKRILVIADSDSSGVSGLEADQKVIAAHGCYAVTATTALTAHGPGDVLETCSPSVAFVKAAIDGCFDGGGVEVVKIGFLASAEIVQIVVDALRRHGPRFVVVDPVVVSMSGTQLLSDEARQYCYWIRREPFTNRISAIWTTSLRLAKALHSLGPDFVLLKGGQLPLTANLDVPKHDSDKQVIVDVLYDGTDVSLIKTAYVGASLPLGVEYAFASAIASNLVLGDAVPLATRKACRYVEAGISKGKGLIDYFHSTYTLPFSPRYFIEYLLNREDVKPVWHAHVHHDFVKRIGDGTLPVEKFKGYLAQDYLFLVQFARAKALSAYKTNSMEDIAAGAEEILHIQREMSLHLDYCAEFGLSKKEVEKQEEHQACTAYTRYVLDIAHSESWFALQMAFAPCLLGYGIIARRLWDDPETVKEQGNRYWKWIQNYVADDYRAAVEAGEAILEQHASLQSPSQIESLVKIFIHATKMETGFWDMGNE</sequence>
<dbReference type="Pfam" id="PF08543">
    <property type="entry name" value="Phos_pyr_kin"/>
    <property type="match status" value="2"/>
</dbReference>
<reference evidence="3 4" key="1">
    <citation type="journal article" date="2020" name="Genomics">
        <title>Complete, high-quality genomes from long-read metagenomic sequencing of two wolf lichen thalli reveals enigmatic genome architecture.</title>
        <authorList>
            <person name="McKenzie S.K."/>
            <person name="Walston R.F."/>
            <person name="Allen J.L."/>
        </authorList>
    </citation>
    <scope>NUCLEOTIDE SEQUENCE [LARGE SCALE GENOMIC DNA]</scope>
    <source>
        <strain evidence="3">WasteWater2</strain>
    </source>
</reference>
<dbReference type="CDD" id="cd19367">
    <property type="entry name" value="TenA_C_ScTHI20-like"/>
    <property type="match status" value="1"/>
</dbReference>
<dbReference type="PANTHER" id="PTHR20858:SF17">
    <property type="entry name" value="HYDROXYMETHYLPYRIMIDINE_PHOSPHOMETHYLPYRIMIDINE KINASE THI20-RELATED"/>
    <property type="match status" value="1"/>
</dbReference>
<dbReference type="InterPro" id="IPR013749">
    <property type="entry name" value="PM/HMP-P_kinase-1"/>
</dbReference>
<organism evidence="3 4">
    <name type="scientific">Letharia columbiana</name>
    <dbReference type="NCBI Taxonomy" id="112416"/>
    <lineage>
        <taxon>Eukaryota</taxon>
        <taxon>Fungi</taxon>
        <taxon>Dikarya</taxon>
        <taxon>Ascomycota</taxon>
        <taxon>Pezizomycotina</taxon>
        <taxon>Lecanoromycetes</taxon>
        <taxon>OSLEUM clade</taxon>
        <taxon>Lecanoromycetidae</taxon>
        <taxon>Lecanorales</taxon>
        <taxon>Lecanorineae</taxon>
        <taxon>Parmeliaceae</taxon>
        <taxon>Letharia</taxon>
    </lineage>
</organism>
<evidence type="ECO:0000313" key="3">
    <source>
        <dbReference type="EMBL" id="KAF6227586.1"/>
    </source>
</evidence>
<feature type="domain" description="Pyridoxamine kinase/Phosphomethylpyrimidine kinase" evidence="2">
    <location>
        <begin position="146"/>
        <end position="246"/>
    </location>
</feature>
<evidence type="ECO:0000313" key="4">
    <source>
        <dbReference type="Proteomes" id="UP000578531"/>
    </source>
</evidence>
<dbReference type="GO" id="GO:0008902">
    <property type="term" value="F:hydroxymethylpyrimidine kinase activity"/>
    <property type="evidence" value="ECO:0007669"/>
    <property type="project" value="TreeGrafter"/>
</dbReference>
<dbReference type="GO" id="GO:0050334">
    <property type="term" value="F:thiaminase activity"/>
    <property type="evidence" value="ECO:0007669"/>
    <property type="project" value="InterPro"/>
</dbReference>
<dbReference type="PANTHER" id="PTHR20858">
    <property type="entry name" value="PHOSPHOMETHYLPYRIMIDINE KINASE"/>
    <property type="match status" value="1"/>
</dbReference>
<dbReference type="InterPro" id="IPR029056">
    <property type="entry name" value="Ribokinase-like"/>
</dbReference>
<accession>A0A8H6FGT1</accession>
<comment type="caution">
    <text evidence="3">The sequence shown here is derived from an EMBL/GenBank/DDBJ whole genome shotgun (WGS) entry which is preliminary data.</text>
</comment>
<dbReference type="GeneID" id="59293752"/>
<dbReference type="EMBL" id="JACCJC010000084">
    <property type="protein sequence ID" value="KAF6227586.1"/>
    <property type="molecule type" value="Genomic_DNA"/>
</dbReference>
<dbReference type="Proteomes" id="UP000578531">
    <property type="component" value="Unassembled WGS sequence"/>
</dbReference>
<dbReference type="SUPFAM" id="SSF48613">
    <property type="entry name" value="Heme oxygenase-like"/>
    <property type="match status" value="1"/>
</dbReference>
<dbReference type="FunFam" id="1.20.910.10:FF:000003">
    <property type="entry name" value="Hydroxymethylpyrimidine/phosphomethylpyrimidine kinase THI20"/>
    <property type="match status" value="1"/>
</dbReference>
<dbReference type="GO" id="GO:0005829">
    <property type="term" value="C:cytosol"/>
    <property type="evidence" value="ECO:0007669"/>
    <property type="project" value="TreeGrafter"/>
</dbReference>
<dbReference type="AlphaFoldDB" id="A0A8H6FGT1"/>
<dbReference type="Gene3D" id="3.40.1190.20">
    <property type="match status" value="2"/>
</dbReference>
<dbReference type="GO" id="GO:0009228">
    <property type="term" value="P:thiamine biosynthetic process"/>
    <property type="evidence" value="ECO:0007669"/>
    <property type="project" value="TreeGrafter"/>
</dbReference>
<keyword evidence="4" id="KW-1185">Reference proteome</keyword>
<dbReference type="InterPro" id="IPR016084">
    <property type="entry name" value="Haem_Oase-like_multi-hlx"/>
</dbReference>
<dbReference type="Pfam" id="PF03070">
    <property type="entry name" value="TENA_THI-4"/>
    <property type="match status" value="1"/>
</dbReference>
<dbReference type="NCBIfam" id="TIGR04306">
    <property type="entry name" value="salvage_TenA"/>
    <property type="match status" value="1"/>
</dbReference>
<evidence type="ECO:0000259" key="1">
    <source>
        <dbReference type="Pfam" id="PF03070"/>
    </source>
</evidence>
<dbReference type="SUPFAM" id="SSF53613">
    <property type="entry name" value="Ribokinase-like"/>
    <property type="match status" value="1"/>
</dbReference>
<dbReference type="OrthoDB" id="10028886at2759"/>
<dbReference type="InterPro" id="IPR027574">
    <property type="entry name" value="Thiaminase_II"/>
</dbReference>
<evidence type="ECO:0000259" key="2">
    <source>
        <dbReference type="Pfam" id="PF08543"/>
    </source>
</evidence>
<dbReference type="GO" id="GO:0008972">
    <property type="term" value="F:phosphomethylpyrimidine kinase activity"/>
    <property type="evidence" value="ECO:0007669"/>
    <property type="project" value="TreeGrafter"/>
</dbReference>
<protein>
    <submittedName>
        <fullName evidence="3">Uncharacterized protein</fullName>
    </submittedName>
</protein>
<gene>
    <name evidence="3" type="ORF">HO173_012115</name>
</gene>
<feature type="domain" description="Thiaminase-2/PQQC" evidence="1">
    <location>
        <begin position="275"/>
        <end position="480"/>
    </location>
</feature>
<proteinExistence type="predicted"/>
<name>A0A8H6FGT1_9LECA</name>
<dbReference type="InterPro" id="IPR004305">
    <property type="entry name" value="Thiaminase-2/PQQC"/>
</dbReference>